<evidence type="ECO:0000256" key="1">
    <source>
        <dbReference type="SAM" id="Phobius"/>
    </source>
</evidence>
<dbReference type="Proteomes" id="UP000515163">
    <property type="component" value="Unplaced"/>
</dbReference>
<accession>A0A6P8IDS5</accession>
<dbReference type="InParanoid" id="A0A6P8IDS5"/>
<dbReference type="GeneID" id="116299959"/>
<dbReference type="AlphaFoldDB" id="A0A6P8IDS5"/>
<sequence>MLTTKRTFPNSSSWLNMLYCTIFLCSFSSVAQNSTMKYSAIILLPTPSVRTPSKQNQGIVNHNIKNHGSSDVKSISSISEAATPMQGFLSLYGRLSSASIVSRTPKQKLNSFVYITSYPSFSITPTITHNCEFSQSSQVLQNLTATENNRSKNNGSDILFKIHSIKNKNSSNSKSLNMTITKISSCVNDECRSYVTRWVDFYLNVGGWIMLAVVLIGVTSLIITHILGRRSVNSNEISRLRGRDVHGPRYRAHWI</sequence>
<proteinExistence type="predicted"/>
<feature type="signal peptide" evidence="2">
    <location>
        <begin position="1"/>
        <end position="32"/>
    </location>
</feature>
<dbReference type="RefSeq" id="XP_031564552.1">
    <property type="nucleotide sequence ID" value="XM_031708692.1"/>
</dbReference>
<dbReference type="OrthoDB" id="5982251at2759"/>
<protein>
    <submittedName>
        <fullName evidence="4">Uncharacterized protein LOC116299959</fullName>
    </submittedName>
</protein>
<gene>
    <name evidence="4" type="primary">LOC116299959</name>
</gene>
<keyword evidence="1" id="KW-0812">Transmembrane</keyword>
<feature type="chain" id="PRO_5028021289" evidence="2">
    <location>
        <begin position="33"/>
        <end position="255"/>
    </location>
</feature>
<dbReference type="KEGG" id="aten:116299959"/>
<evidence type="ECO:0000313" key="3">
    <source>
        <dbReference type="Proteomes" id="UP000515163"/>
    </source>
</evidence>
<evidence type="ECO:0000313" key="4">
    <source>
        <dbReference type="RefSeq" id="XP_031564552.1"/>
    </source>
</evidence>
<organism evidence="3 4">
    <name type="scientific">Actinia tenebrosa</name>
    <name type="common">Australian red waratah sea anemone</name>
    <dbReference type="NCBI Taxonomy" id="6105"/>
    <lineage>
        <taxon>Eukaryota</taxon>
        <taxon>Metazoa</taxon>
        <taxon>Cnidaria</taxon>
        <taxon>Anthozoa</taxon>
        <taxon>Hexacorallia</taxon>
        <taxon>Actiniaria</taxon>
        <taxon>Actiniidae</taxon>
        <taxon>Actinia</taxon>
    </lineage>
</organism>
<feature type="transmembrane region" description="Helical" evidence="1">
    <location>
        <begin position="201"/>
        <end position="223"/>
    </location>
</feature>
<keyword evidence="3" id="KW-1185">Reference proteome</keyword>
<keyword evidence="2" id="KW-0732">Signal</keyword>
<reference evidence="4" key="1">
    <citation type="submission" date="2025-08" db="UniProtKB">
        <authorList>
            <consortium name="RefSeq"/>
        </authorList>
    </citation>
    <scope>IDENTIFICATION</scope>
    <source>
        <tissue evidence="4">Tentacle</tissue>
    </source>
</reference>
<keyword evidence="1" id="KW-0472">Membrane</keyword>
<evidence type="ECO:0000256" key="2">
    <source>
        <dbReference type="SAM" id="SignalP"/>
    </source>
</evidence>
<keyword evidence="1" id="KW-1133">Transmembrane helix</keyword>
<name>A0A6P8IDS5_ACTTE</name>